<keyword evidence="1" id="KW-0812">Transmembrane</keyword>
<evidence type="ECO:0000256" key="1">
    <source>
        <dbReference type="SAM" id="Phobius"/>
    </source>
</evidence>
<dbReference type="Proteomes" id="UP001597296">
    <property type="component" value="Unassembled WGS sequence"/>
</dbReference>
<keyword evidence="1" id="KW-0472">Membrane</keyword>
<evidence type="ECO:0000313" key="3">
    <source>
        <dbReference type="Proteomes" id="UP001597296"/>
    </source>
</evidence>
<dbReference type="RefSeq" id="WP_377318875.1">
    <property type="nucleotide sequence ID" value="NZ_JBHUIY010000054.1"/>
</dbReference>
<gene>
    <name evidence="2" type="ORF">ACFSNB_17355</name>
</gene>
<comment type="caution">
    <text evidence="2">The sequence shown here is derived from an EMBL/GenBank/DDBJ whole genome shotgun (WGS) entry which is preliminary data.</text>
</comment>
<name>A0ABW5CHI5_9PROT</name>
<sequence length="50" mass="5826">MAGDLIGEVLRPLWLVWLVVVFGAILVYAYRPGNRRRFEQQGQIPLRDDQ</sequence>
<feature type="transmembrane region" description="Helical" evidence="1">
    <location>
        <begin position="12"/>
        <end position="30"/>
    </location>
</feature>
<organism evidence="2 3">
    <name type="scientific">Phaeospirillum tilakii</name>
    <dbReference type="NCBI Taxonomy" id="741673"/>
    <lineage>
        <taxon>Bacteria</taxon>
        <taxon>Pseudomonadati</taxon>
        <taxon>Pseudomonadota</taxon>
        <taxon>Alphaproteobacteria</taxon>
        <taxon>Rhodospirillales</taxon>
        <taxon>Rhodospirillaceae</taxon>
        <taxon>Phaeospirillum</taxon>
    </lineage>
</organism>
<proteinExistence type="predicted"/>
<dbReference type="CDD" id="cd01324">
    <property type="entry name" value="cbb3_Oxidase_CcoQ"/>
    <property type="match status" value="1"/>
</dbReference>
<accession>A0ABW5CHI5</accession>
<reference evidence="3" key="1">
    <citation type="journal article" date="2019" name="Int. J. Syst. Evol. Microbiol.">
        <title>The Global Catalogue of Microorganisms (GCM) 10K type strain sequencing project: providing services to taxonomists for standard genome sequencing and annotation.</title>
        <authorList>
            <consortium name="The Broad Institute Genomics Platform"/>
            <consortium name="The Broad Institute Genome Sequencing Center for Infectious Disease"/>
            <person name="Wu L."/>
            <person name="Ma J."/>
        </authorList>
    </citation>
    <scope>NUCLEOTIDE SEQUENCE [LARGE SCALE GENOMIC DNA]</scope>
    <source>
        <strain evidence="3">KCTC 15012</strain>
    </source>
</reference>
<evidence type="ECO:0000313" key="2">
    <source>
        <dbReference type="EMBL" id="MFD2235570.1"/>
    </source>
</evidence>
<dbReference type="InterPro" id="IPR008621">
    <property type="entry name" value="Cbb3-typ_cyt_oxidase_comp"/>
</dbReference>
<dbReference type="EMBL" id="JBHUIY010000054">
    <property type="protein sequence ID" value="MFD2235570.1"/>
    <property type="molecule type" value="Genomic_DNA"/>
</dbReference>
<keyword evidence="1" id="KW-1133">Transmembrane helix</keyword>
<keyword evidence="3" id="KW-1185">Reference proteome</keyword>
<dbReference type="Pfam" id="PF05545">
    <property type="entry name" value="FixQ"/>
    <property type="match status" value="1"/>
</dbReference>
<protein>
    <submittedName>
        <fullName evidence="2">Cbb3-type cytochrome oxidase subunit 3</fullName>
    </submittedName>
</protein>